<feature type="domain" description="G-protein coupled receptors family 1 profile" evidence="8">
    <location>
        <begin position="74"/>
        <end position="368"/>
    </location>
</feature>
<evidence type="ECO:0000256" key="6">
    <source>
        <dbReference type="SAM" id="MobiDB-lite"/>
    </source>
</evidence>
<dbReference type="InterPro" id="IPR052954">
    <property type="entry name" value="GPCR-Ligand_Int"/>
</dbReference>
<feature type="transmembrane region" description="Helical" evidence="7">
    <location>
        <begin position="178"/>
        <end position="199"/>
    </location>
</feature>
<gene>
    <name evidence="9" type="ORF">ODALV1_LOCUS11924</name>
</gene>
<dbReference type="InterPro" id="IPR017452">
    <property type="entry name" value="GPCR_Rhodpsn_7TM"/>
</dbReference>
<evidence type="ECO:0000256" key="5">
    <source>
        <dbReference type="ARBA" id="ARBA00023136"/>
    </source>
</evidence>
<dbReference type="Proteomes" id="UP001642540">
    <property type="component" value="Unassembled WGS sequence"/>
</dbReference>
<dbReference type="Pfam" id="PF00001">
    <property type="entry name" value="7tm_1"/>
    <property type="match status" value="1"/>
</dbReference>
<keyword evidence="5 7" id="KW-0472">Membrane</keyword>
<dbReference type="Gene3D" id="1.20.1070.10">
    <property type="entry name" value="Rhodopsin 7-helix transmembrane proteins"/>
    <property type="match status" value="1"/>
</dbReference>
<sequence length="541" mass="61207">MTINSSSDKCLGLGVLDIQPHHRCYNWTKSAIECEAEWPCEARQYLVSILPLISLTNWILSYGTVIIIVVGLFLNILSFYTLVSSGLSKSGSGIYLVSLAVCDIGNLIANYAIGVARGNFPSFNAYFMKFEWLCRFHGVFVEVFQLISAWIVVSFTVERCIAIWYPIILRNTSRTRRAKTSIISLSTILTLFALSKLFLTGFESDSVFGYPPCPSKRHRWQGMAYLRVAFQTWIPTIIVFIFNCLMFHKLGQIKKKRKRLTEYKHKRPKPARDQTQRKPSFINRPSPTAPMLMAVSITYLVLVFPLGAIQSVELFWNVQRKVPIFGMANNELRHEYIHWKTTKLLLKYIRSLFFGFYQINFAINFFLYFAAGLQFRLHLQHKIIGLCKRWKVCYLCASCCEEDSQSVGTSLRTMSTSVASNSRARQSVNGNPSTSNPTDPQPNPKSNIADVCHISISNQPTSPTLTEAPTAYPLSTEADDDTIVECHAQPSPTSEIPSIIISECIPLEILPSQESQSNVIERLESVDVHKSECDSPQQDSE</sequence>
<organism evidence="9 10">
    <name type="scientific">Orchesella dallaii</name>
    <dbReference type="NCBI Taxonomy" id="48710"/>
    <lineage>
        <taxon>Eukaryota</taxon>
        <taxon>Metazoa</taxon>
        <taxon>Ecdysozoa</taxon>
        <taxon>Arthropoda</taxon>
        <taxon>Hexapoda</taxon>
        <taxon>Collembola</taxon>
        <taxon>Entomobryomorpha</taxon>
        <taxon>Entomobryoidea</taxon>
        <taxon>Orchesellidae</taxon>
        <taxon>Orchesellinae</taxon>
        <taxon>Orchesella</taxon>
    </lineage>
</organism>
<evidence type="ECO:0000256" key="3">
    <source>
        <dbReference type="ARBA" id="ARBA00022692"/>
    </source>
</evidence>
<accession>A0ABP1QJY1</accession>
<evidence type="ECO:0000256" key="1">
    <source>
        <dbReference type="ARBA" id="ARBA00004370"/>
    </source>
</evidence>
<proteinExistence type="inferred from homology"/>
<dbReference type="InterPro" id="IPR000276">
    <property type="entry name" value="GPCR_Rhodpsn"/>
</dbReference>
<evidence type="ECO:0000256" key="4">
    <source>
        <dbReference type="ARBA" id="ARBA00022989"/>
    </source>
</evidence>
<keyword evidence="10" id="KW-1185">Reference proteome</keyword>
<protein>
    <recommendedName>
        <fullName evidence="8">G-protein coupled receptors family 1 profile domain-containing protein</fullName>
    </recommendedName>
</protein>
<evidence type="ECO:0000313" key="9">
    <source>
        <dbReference type="EMBL" id="CAL8104994.1"/>
    </source>
</evidence>
<keyword evidence="3 7" id="KW-0812">Transmembrane</keyword>
<feature type="transmembrane region" description="Helical" evidence="7">
    <location>
        <begin position="136"/>
        <end position="157"/>
    </location>
</feature>
<evidence type="ECO:0000259" key="8">
    <source>
        <dbReference type="PROSITE" id="PS50262"/>
    </source>
</evidence>
<evidence type="ECO:0000256" key="2">
    <source>
        <dbReference type="ARBA" id="ARBA00010663"/>
    </source>
</evidence>
<evidence type="ECO:0000313" key="10">
    <source>
        <dbReference type="Proteomes" id="UP001642540"/>
    </source>
</evidence>
<feature type="transmembrane region" description="Helical" evidence="7">
    <location>
        <begin position="94"/>
        <end position="116"/>
    </location>
</feature>
<reference evidence="9 10" key="1">
    <citation type="submission" date="2024-08" db="EMBL/GenBank/DDBJ databases">
        <authorList>
            <person name="Cucini C."/>
            <person name="Frati F."/>
        </authorList>
    </citation>
    <scope>NUCLEOTIDE SEQUENCE [LARGE SCALE GENOMIC DNA]</scope>
</reference>
<dbReference type="PANTHER" id="PTHR46641">
    <property type="entry name" value="FMRFAMIDE RECEPTOR-RELATED"/>
    <property type="match status" value="1"/>
</dbReference>
<dbReference type="PROSITE" id="PS00237">
    <property type="entry name" value="G_PROTEIN_RECEP_F1_1"/>
    <property type="match status" value="1"/>
</dbReference>
<feature type="transmembrane region" description="Helical" evidence="7">
    <location>
        <begin position="352"/>
        <end position="373"/>
    </location>
</feature>
<comment type="subcellular location">
    <subcellularLocation>
        <location evidence="1">Membrane</location>
    </subcellularLocation>
</comment>
<feature type="transmembrane region" description="Helical" evidence="7">
    <location>
        <begin position="224"/>
        <end position="248"/>
    </location>
</feature>
<dbReference type="PROSITE" id="PS50262">
    <property type="entry name" value="G_PROTEIN_RECEP_F1_2"/>
    <property type="match status" value="1"/>
</dbReference>
<dbReference type="SUPFAM" id="SSF81321">
    <property type="entry name" value="Family A G protein-coupled receptor-like"/>
    <property type="match status" value="1"/>
</dbReference>
<name>A0ABP1QJY1_9HEXA</name>
<comment type="similarity">
    <text evidence="2">Belongs to the G-protein coupled receptor 1 family.</text>
</comment>
<dbReference type="EMBL" id="CAXLJM020000036">
    <property type="protein sequence ID" value="CAL8104994.1"/>
    <property type="molecule type" value="Genomic_DNA"/>
</dbReference>
<feature type="transmembrane region" description="Helical" evidence="7">
    <location>
        <begin position="59"/>
        <end position="82"/>
    </location>
</feature>
<feature type="region of interest" description="Disordered" evidence="6">
    <location>
        <begin position="261"/>
        <end position="285"/>
    </location>
</feature>
<dbReference type="PANTHER" id="PTHR46641:SF25">
    <property type="entry name" value="CNMAMIDE RECEPTOR-RELATED"/>
    <property type="match status" value="1"/>
</dbReference>
<dbReference type="CDD" id="cd14978">
    <property type="entry name" value="7tmA_FMRFamide_R-like"/>
    <property type="match status" value="1"/>
</dbReference>
<evidence type="ECO:0000256" key="7">
    <source>
        <dbReference type="SAM" id="Phobius"/>
    </source>
</evidence>
<feature type="region of interest" description="Disordered" evidence="6">
    <location>
        <begin position="418"/>
        <end position="447"/>
    </location>
</feature>
<comment type="caution">
    <text evidence="9">The sequence shown here is derived from an EMBL/GenBank/DDBJ whole genome shotgun (WGS) entry which is preliminary data.</text>
</comment>
<feature type="compositionally biased region" description="Polar residues" evidence="6">
    <location>
        <begin position="418"/>
        <end position="438"/>
    </location>
</feature>
<keyword evidence="4 7" id="KW-1133">Transmembrane helix</keyword>